<dbReference type="EMBL" id="JBHSBL010000023">
    <property type="protein sequence ID" value="MFC4069981.1"/>
    <property type="molecule type" value="Genomic_DNA"/>
</dbReference>
<keyword evidence="2" id="KW-1185">Reference proteome</keyword>
<dbReference type="InterPro" id="IPR016024">
    <property type="entry name" value="ARM-type_fold"/>
</dbReference>
<dbReference type="InterPro" id="IPR026003">
    <property type="entry name" value="Cohesin_HEAT"/>
</dbReference>
<evidence type="ECO:0000313" key="2">
    <source>
        <dbReference type="Proteomes" id="UP001595867"/>
    </source>
</evidence>
<dbReference type="Proteomes" id="UP001595867">
    <property type="component" value="Unassembled WGS sequence"/>
</dbReference>
<reference evidence="2" key="1">
    <citation type="journal article" date="2019" name="Int. J. Syst. Evol. Microbiol.">
        <title>The Global Catalogue of Microorganisms (GCM) 10K type strain sequencing project: providing services to taxonomists for standard genome sequencing and annotation.</title>
        <authorList>
            <consortium name="The Broad Institute Genomics Platform"/>
            <consortium name="The Broad Institute Genome Sequencing Center for Infectious Disease"/>
            <person name="Wu L."/>
            <person name="Ma J."/>
        </authorList>
    </citation>
    <scope>NUCLEOTIDE SEQUENCE [LARGE SCALE GENOMIC DNA]</scope>
    <source>
        <strain evidence="2">TBRC 5832</strain>
    </source>
</reference>
<comment type="caution">
    <text evidence="1">The sequence shown here is derived from an EMBL/GenBank/DDBJ whole genome shotgun (WGS) entry which is preliminary data.</text>
</comment>
<protein>
    <recommendedName>
        <fullName evidence="3">HEAT repeat domain-containing protein</fullName>
    </recommendedName>
</protein>
<gene>
    <name evidence="1" type="ORF">ACFO0C_34070</name>
</gene>
<dbReference type="RefSeq" id="WP_378070873.1">
    <property type="nucleotide sequence ID" value="NZ_JBHSBL010000023.1"/>
</dbReference>
<dbReference type="InterPro" id="IPR011989">
    <property type="entry name" value="ARM-like"/>
</dbReference>
<dbReference type="SUPFAM" id="SSF48371">
    <property type="entry name" value="ARM repeat"/>
    <property type="match status" value="1"/>
</dbReference>
<organism evidence="1 2">
    <name type="scientific">Actinoplanes subglobosus</name>
    <dbReference type="NCBI Taxonomy" id="1547892"/>
    <lineage>
        <taxon>Bacteria</taxon>
        <taxon>Bacillati</taxon>
        <taxon>Actinomycetota</taxon>
        <taxon>Actinomycetes</taxon>
        <taxon>Micromonosporales</taxon>
        <taxon>Micromonosporaceae</taxon>
        <taxon>Actinoplanes</taxon>
    </lineage>
</organism>
<accession>A0ABV8J1E5</accession>
<proteinExistence type="predicted"/>
<evidence type="ECO:0000313" key="1">
    <source>
        <dbReference type="EMBL" id="MFC4069981.1"/>
    </source>
</evidence>
<dbReference type="Pfam" id="PF12765">
    <property type="entry name" value="Cohesin_HEAT"/>
    <property type="match status" value="1"/>
</dbReference>
<sequence length="240" mass="25528">MVNSPDKPAPTDSHVEPPDPVAVLRKTQWAALKHARGRADAVVTLLRHLIDDDPDVRTAALEVLELVTHQNSIYSVTAPVALYVAGILSDPRTVPVIKAYPTWRGGSGCLRVILLDFLGGVAEDVGDETVGAAASAGYRMEDDPAVTAVWAARPAMFASVSRYLGDSDAQVRNSAVVAAGHLLDAPELLGHRSALRAPLRDASVTSRDFYQRARAEHTLQSWGTHSAAVVDSGKAGLPPF</sequence>
<dbReference type="Gene3D" id="1.25.10.10">
    <property type="entry name" value="Leucine-rich Repeat Variant"/>
    <property type="match status" value="1"/>
</dbReference>
<evidence type="ECO:0008006" key="3">
    <source>
        <dbReference type="Google" id="ProtNLM"/>
    </source>
</evidence>
<name>A0ABV8J1E5_9ACTN</name>